<evidence type="ECO:0000259" key="1">
    <source>
        <dbReference type="Pfam" id="PF10108"/>
    </source>
</evidence>
<dbReference type="GO" id="GO:0003676">
    <property type="term" value="F:nucleic acid binding"/>
    <property type="evidence" value="ECO:0007669"/>
    <property type="project" value="InterPro"/>
</dbReference>
<dbReference type="GO" id="GO:0004527">
    <property type="term" value="F:exonuclease activity"/>
    <property type="evidence" value="ECO:0007669"/>
    <property type="project" value="UniProtKB-KW"/>
</dbReference>
<keyword evidence="2" id="KW-0269">Exonuclease</keyword>
<dbReference type="InterPro" id="IPR019288">
    <property type="entry name" value="3'-5'_exonuclease_PolB-like"/>
</dbReference>
<gene>
    <name evidence="2" type="ORF">A8C56_21520</name>
</gene>
<keyword evidence="3" id="KW-1185">Reference proteome</keyword>
<accession>A0A1A9I963</accession>
<organism evidence="2 3">
    <name type="scientific">Niabella ginsenosidivorans</name>
    <dbReference type="NCBI Taxonomy" id="1176587"/>
    <lineage>
        <taxon>Bacteria</taxon>
        <taxon>Pseudomonadati</taxon>
        <taxon>Bacteroidota</taxon>
        <taxon>Chitinophagia</taxon>
        <taxon>Chitinophagales</taxon>
        <taxon>Chitinophagaceae</taxon>
        <taxon>Niabella</taxon>
    </lineage>
</organism>
<dbReference type="STRING" id="1176587.A8C56_21520"/>
<dbReference type="Proteomes" id="UP000077667">
    <property type="component" value="Chromosome"/>
</dbReference>
<dbReference type="SUPFAM" id="SSF53098">
    <property type="entry name" value="Ribonuclease H-like"/>
    <property type="match status" value="1"/>
</dbReference>
<protein>
    <submittedName>
        <fullName evidence="2">3'-5' exonuclease</fullName>
    </submittedName>
</protein>
<name>A0A1A9I963_9BACT</name>
<evidence type="ECO:0000313" key="2">
    <source>
        <dbReference type="EMBL" id="ANH83211.1"/>
    </source>
</evidence>
<keyword evidence="2" id="KW-0540">Nuclease</keyword>
<dbReference type="KEGG" id="nia:A8C56_21520"/>
<dbReference type="EMBL" id="CP015772">
    <property type="protein sequence ID" value="ANH83211.1"/>
    <property type="molecule type" value="Genomic_DNA"/>
</dbReference>
<evidence type="ECO:0000313" key="3">
    <source>
        <dbReference type="Proteomes" id="UP000077667"/>
    </source>
</evidence>
<dbReference type="AlphaFoldDB" id="A0A1A9I963"/>
<dbReference type="InterPro" id="IPR036397">
    <property type="entry name" value="RNaseH_sf"/>
</dbReference>
<dbReference type="InterPro" id="IPR012337">
    <property type="entry name" value="RNaseH-like_sf"/>
</dbReference>
<dbReference type="OrthoDB" id="9773351at2"/>
<sequence length="240" mass="27772">MLEQYPVSSILFLDIETVPQYASFSEVPESWKHLWEIKAGALLKNREEETVESIYERAGIYAEFGKIICISCGVVQGAPDQRKIILKSFYGDDEKKLLQSFSEMLQKFTANEQRYLCAHNGKEFDFPYICRRLLINRLPIPVILNTAGRKPWEVSHLDTMEFWKFGDFKSYTTLNLLAHSLDVPTPKDDIDGSMVAGVFYKEKNIERIVTYCQKDVVTVAQVFLRMNGEELITESNIEYR</sequence>
<proteinExistence type="predicted"/>
<reference evidence="2 3" key="1">
    <citation type="submission" date="2016-05" db="EMBL/GenBank/DDBJ databases">
        <title>Niabella ginsenosidivorans BS26 whole genome sequencing.</title>
        <authorList>
            <person name="Im W.T."/>
            <person name="Siddiqi M.Z."/>
        </authorList>
    </citation>
    <scope>NUCLEOTIDE SEQUENCE [LARGE SCALE GENOMIC DNA]</scope>
    <source>
        <strain evidence="2 3">BS26</strain>
    </source>
</reference>
<keyword evidence="2" id="KW-0378">Hydrolase</keyword>
<dbReference type="Pfam" id="PF10108">
    <property type="entry name" value="DNA_pol_B_exo2"/>
    <property type="match status" value="1"/>
</dbReference>
<dbReference type="Gene3D" id="3.30.420.10">
    <property type="entry name" value="Ribonuclease H-like superfamily/Ribonuclease H"/>
    <property type="match status" value="1"/>
</dbReference>
<feature type="domain" description="Predicted 3'-5' exonuclease PolB-like" evidence="1">
    <location>
        <begin position="63"/>
        <end position="227"/>
    </location>
</feature>
<dbReference type="RefSeq" id="WP_067760580.1">
    <property type="nucleotide sequence ID" value="NZ_CP015772.1"/>
</dbReference>
<dbReference type="CDD" id="cd05782">
    <property type="entry name" value="DNA_polB_like1_exo"/>
    <property type="match status" value="1"/>
</dbReference>